<protein>
    <recommendedName>
        <fullName evidence="2">CRAL-TRIO domain-containing protein</fullName>
    </recommendedName>
</protein>
<proteinExistence type="predicted"/>
<dbReference type="InterPro" id="IPR036865">
    <property type="entry name" value="CRAL-TRIO_dom_sf"/>
</dbReference>
<dbReference type="InterPro" id="IPR036273">
    <property type="entry name" value="CRAL/TRIO_N_dom_sf"/>
</dbReference>
<dbReference type="PROSITE" id="PS50191">
    <property type="entry name" value="CRAL_TRIO"/>
    <property type="match status" value="1"/>
</dbReference>
<sequence length="598" mass="65828">MTFQQPPAVRSQSSHGTEQRKSKGLTPRLFSRSKSSSRSAGAAPMRIEFRVVFRNGGVACDPFATYSDSALHAALMSALPEGMTGNLMPSTDSKGQPAVLVRAQASDINTMYELRSQVVSGDFMSALTRHLRSHVKSERRSQRLEISKRADAGQSTTGMPEPPAKDADLDSMEAGANEMTIMEEETVWEKIRLLLPWQNDEDKADAEMKSTKRELQQARQALKERRQQVAELEARCNELTERLATMSKEDCPASDAIESIPPPAAPAEEKYAEPEPVAEAPAAAVNNNPTAANYVALEELTPEQWQKIKDLKAAYLAAGGELDEYGDIFILRFLVDKDWKYEKALKKAKSTAAWRAKSGVNGFRKQIASGLVYNEIPNIKELFTTVAVSNAHSRTKAGDLMTFIDYGSLDVNKFFKLLDNSQYFDINNFILEYVSYHSDKLTQETGALVRQFMVIDAGGIGLAHVSLRMFIRFKPIMPLADLYYPELLGGARVLNAAWALHQGWKLVKPLLSKQIQDMVGILDCKHTPGALLKVADPEAVPDFYGGTCTTIPRPAVDWYPKAGMEGVDAAAICPGKKLGAYMRRTLAPDGAPLSSGTK</sequence>
<dbReference type="Gene3D" id="3.40.525.10">
    <property type="entry name" value="CRAL-TRIO lipid binding domain"/>
    <property type="match status" value="1"/>
</dbReference>
<dbReference type="RefSeq" id="XP_005773328.1">
    <property type="nucleotide sequence ID" value="XM_005773271.1"/>
</dbReference>
<dbReference type="PaxDb" id="2903-EOD20899"/>
<dbReference type="InterPro" id="IPR051064">
    <property type="entry name" value="SEC14/CRAL-TRIO_domain"/>
</dbReference>
<dbReference type="Proteomes" id="UP000013827">
    <property type="component" value="Unassembled WGS sequence"/>
</dbReference>
<dbReference type="KEGG" id="ehx:EMIHUDRAFT_435731"/>
<name>A0A0D3JPB6_EMIH1</name>
<dbReference type="GeneID" id="17270896"/>
<dbReference type="SMART" id="SM00516">
    <property type="entry name" value="SEC14"/>
    <property type="match status" value="1"/>
</dbReference>
<dbReference type="HOGENOM" id="CLU_492988_0_0_1"/>
<evidence type="ECO:0000313" key="4">
    <source>
        <dbReference type="Proteomes" id="UP000013827"/>
    </source>
</evidence>
<feature type="domain" description="CRAL-TRIO" evidence="2">
    <location>
        <begin position="375"/>
        <end position="552"/>
    </location>
</feature>
<dbReference type="SUPFAM" id="SSF46938">
    <property type="entry name" value="CRAL/TRIO N-terminal domain"/>
    <property type="match status" value="1"/>
</dbReference>
<evidence type="ECO:0000256" key="1">
    <source>
        <dbReference type="SAM" id="MobiDB-lite"/>
    </source>
</evidence>
<dbReference type="eggNOG" id="KOG1471">
    <property type="taxonomic scope" value="Eukaryota"/>
</dbReference>
<dbReference type="PANTHER" id="PTHR23324:SF83">
    <property type="entry name" value="SEC14-LIKE PROTEIN 2"/>
    <property type="match status" value="1"/>
</dbReference>
<evidence type="ECO:0000259" key="2">
    <source>
        <dbReference type="PROSITE" id="PS50191"/>
    </source>
</evidence>
<dbReference type="Pfam" id="PF00650">
    <property type="entry name" value="CRAL_TRIO"/>
    <property type="match status" value="1"/>
</dbReference>
<feature type="compositionally biased region" description="Polar residues" evidence="1">
    <location>
        <begin position="1"/>
        <end position="16"/>
    </location>
</feature>
<reference evidence="3" key="2">
    <citation type="submission" date="2024-10" db="UniProtKB">
        <authorList>
            <consortium name="EnsemblProtists"/>
        </authorList>
    </citation>
    <scope>IDENTIFICATION</scope>
</reference>
<dbReference type="RefSeq" id="XP_005777780.1">
    <property type="nucleotide sequence ID" value="XM_005777723.1"/>
</dbReference>
<dbReference type="SUPFAM" id="SSF52087">
    <property type="entry name" value="CRAL/TRIO domain"/>
    <property type="match status" value="1"/>
</dbReference>
<dbReference type="KEGG" id="ehx:EMIHUDRAFT_443664"/>
<feature type="region of interest" description="Disordered" evidence="1">
    <location>
        <begin position="134"/>
        <end position="169"/>
    </location>
</feature>
<evidence type="ECO:0000313" key="3">
    <source>
        <dbReference type="EnsemblProtists" id="EOD25351"/>
    </source>
</evidence>
<organism evidence="3 4">
    <name type="scientific">Emiliania huxleyi (strain CCMP1516)</name>
    <dbReference type="NCBI Taxonomy" id="280463"/>
    <lineage>
        <taxon>Eukaryota</taxon>
        <taxon>Haptista</taxon>
        <taxon>Haptophyta</taxon>
        <taxon>Prymnesiophyceae</taxon>
        <taxon>Isochrysidales</taxon>
        <taxon>Noelaerhabdaceae</taxon>
        <taxon>Emiliania</taxon>
    </lineage>
</organism>
<accession>A0A0D3JPB6</accession>
<feature type="region of interest" description="Disordered" evidence="1">
    <location>
        <begin position="248"/>
        <end position="278"/>
    </location>
</feature>
<dbReference type="EnsemblProtists" id="EOD20899">
    <property type="protein sequence ID" value="EOD20899"/>
    <property type="gene ID" value="EMIHUDRAFT_435731"/>
</dbReference>
<dbReference type="InterPro" id="IPR001251">
    <property type="entry name" value="CRAL-TRIO_dom"/>
</dbReference>
<reference evidence="4" key="1">
    <citation type="journal article" date="2013" name="Nature">
        <title>Pan genome of the phytoplankton Emiliania underpins its global distribution.</title>
        <authorList>
            <person name="Read B.A."/>
            <person name="Kegel J."/>
            <person name="Klute M.J."/>
            <person name="Kuo A."/>
            <person name="Lefebvre S.C."/>
            <person name="Maumus F."/>
            <person name="Mayer C."/>
            <person name="Miller J."/>
            <person name="Monier A."/>
            <person name="Salamov A."/>
            <person name="Young J."/>
            <person name="Aguilar M."/>
            <person name="Claverie J.M."/>
            <person name="Frickenhaus S."/>
            <person name="Gonzalez K."/>
            <person name="Herman E.K."/>
            <person name="Lin Y.C."/>
            <person name="Napier J."/>
            <person name="Ogata H."/>
            <person name="Sarno A.F."/>
            <person name="Shmutz J."/>
            <person name="Schroeder D."/>
            <person name="de Vargas C."/>
            <person name="Verret F."/>
            <person name="von Dassow P."/>
            <person name="Valentin K."/>
            <person name="Van de Peer Y."/>
            <person name="Wheeler G."/>
            <person name="Dacks J.B."/>
            <person name="Delwiche C.F."/>
            <person name="Dyhrman S.T."/>
            <person name="Glockner G."/>
            <person name="John U."/>
            <person name="Richards T."/>
            <person name="Worden A.Z."/>
            <person name="Zhang X."/>
            <person name="Grigoriev I.V."/>
            <person name="Allen A.E."/>
            <person name="Bidle K."/>
            <person name="Borodovsky M."/>
            <person name="Bowler C."/>
            <person name="Brownlee C."/>
            <person name="Cock J.M."/>
            <person name="Elias M."/>
            <person name="Gladyshev V.N."/>
            <person name="Groth M."/>
            <person name="Guda C."/>
            <person name="Hadaegh A."/>
            <person name="Iglesias-Rodriguez M.D."/>
            <person name="Jenkins J."/>
            <person name="Jones B.M."/>
            <person name="Lawson T."/>
            <person name="Leese F."/>
            <person name="Lindquist E."/>
            <person name="Lobanov A."/>
            <person name="Lomsadze A."/>
            <person name="Malik S.B."/>
            <person name="Marsh M.E."/>
            <person name="Mackinder L."/>
            <person name="Mock T."/>
            <person name="Mueller-Roeber B."/>
            <person name="Pagarete A."/>
            <person name="Parker M."/>
            <person name="Probert I."/>
            <person name="Quesneville H."/>
            <person name="Raines C."/>
            <person name="Rensing S.A."/>
            <person name="Riano-Pachon D.M."/>
            <person name="Richier S."/>
            <person name="Rokitta S."/>
            <person name="Shiraiwa Y."/>
            <person name="Soanes D.M."/>
            <person name="van der Giezen M."/>
            <person name="Wahlund T.M."/>
            <person name="Williams B."/>
            <person name="Wilson W."/>
            <person name="Wolfe G."/>
            <person name="Wurch L.L."/>
        </authorList>
    </citation>
    <scope>NUCLEOTIDE SEQUENCE</scope>
</reference>
<keyword evidence="4" id="KW-1185">Reference proteome</keyword>
<feature type="compositionally biased region" description="Basic and acidic residues" evidence="1">
    <location>
        <begin position="135"/>
        <end position="151"/>
    </location>
</feature>
<dbReference type="CDD" id="cd00170">
    <property type="entry name" value="SEC14"/>
    <property type="match status" value="1"/>
</dbReference>
<dbReference type="PANTHER" id="PTHR23324">
    <property type="entry name" value="SEC14 RELATED PROTEIN"/>
    <property type="match status" value="1"/>
</dbReference>
<dbReference type="GO" id="GO:0005737">
    <property type="term" value="C:cytoplasm"/>
    <property type="evidence" value="ECO:0007669"/>
    <property type="project" value="TreeGrafter"/>
</dbReference>
<dbReference type="AlphaFoldDB" id="A0A0D3JPB6"/>
<dbReference type="GeneID" id="17266445"/>
<feature type="region of interest" description="Disordered" evidence="1">
    <location>
        <begin position="1"/>
        <end position="37"/>
    </location>
</feature>
<dbReference type="EnsemblProtists" id="EOD25351">
    <property type="protein sequence ID" value="EOD25351"/>
    <property type="gene ID" value="EMIHUDRAFT_443664"/>
</dbReference>